<organism evidence="5">
    <name type="scientific">Kwoniella bestiolae CBS 10118</name>
    <dbReference type="NCBI Taxonomy" id="1296100"/>
    <lineage>
        <taxon>Eukaryota</taxon>
        <taxon>Fungi</taxon>
        <taxon>Dikarya</taxon>
        <taxon>Basidiomycota</taxon>
        <taxon>Agaricomycotina</taxon>
        <taxon>Tremellomycetes</taxon>
        <taxon>Tremellales</taxon>
        <taxon>Cryptococcaceae</taxon>
        <taxon>Kwoniella</taxon>
    </lineage>
</organism>
<feature type="chain" id="PRO_5042334792" description="DUF7729 domain-containing protein" evidence="3">
    <location>
        <begin position="21"/>
        <end position="346"/>
    </location>
</feature>
<gene>
    <name evidence="5" type="ORF">I302_05176</name>
    <name evidence="6" type="ORF">I302_106051</name>
</gene>
<feature type="signal peptide" evidence="3">
    <location>
        <begin position="1"/>
        <end position="20"/>
    </location>
</feature>
<dbReference type="EMBL" id="KI894021">
    <property type="protein sequence ID" value="OCF25357.1"/>
    <property type="molecule type" value="Genomic_DNA"/>
</dbReference>
<dbReference type="Proteomes" id="UP000092730">
    <property type="component" value="Chromosome 4"/>
</dbReference>
<reference evidence="5" key="1">
    <citation type="submission" date="2013-07" db="EMBL/GenBank/DDBJ databases">
        <title>The Genome Sequence of Cryptococcus bestiolae CBS10118.</title>
        <authorList>
            <consortium name="The Broad Institute Genome Sequencing Platform"/>
            <person name="Cuomo C."/>
            <person name="Litvintseva A."/>
            <person name="Chen Y."/>
            <person name="Heitman J."/>
            <person name="Sun S."/>
            <person name="Springer D."/>
            <person name="Dromer F."/>
            <person name="Young S.K."/>
            <person name="Zeng Q."/>
            <person name="Gargeya S."/>
            <person name="Fitzgerald M."/>
            <person name="Abouelleil A."/>
            <person name="Alvarado L."/>
            <person name="Berlin A.M."/>
            <person name="Chapman S.B."/>
            <person name="Dewar J."/>
            <person name="Goldberg J."/>
            <person name="Griggs A."/>
            <person name="Gujja S."/>
            <person name="Hansen M."/>
            <person name="Howarth C."/>
            <person name="Imamovic A."/>
            <person name="Larimer J."/>
            <person name="McCowan C."/>
            <person name="Murphy C."/>
            <person name="Pearson M."/>
            <person name="Priest M."/>
            <person name="Roberts A."/>
            <person name="Saif S."/>
            <person name="Shea T."/>
            <person name="Sykes S."/>
            <person name="Wortman J."/>
            <person name="Nusbaum C."/>
            <person name="Birren B."/>
        </authorList>
    </citation>
    <scope>NUCLEOTIDE SEQUENCE [LARGE SCALE GENOMIC DNA]</scope>
    <source>
        <strain evidence="5">CBS 10118</strain>
    </source>
</reference>
<dbReference type="OrthoDB" id="2564812at2759"/>
<feature type="compositionally biased region" description="Low complexity" evidence="1">
    <location>
        <begin position="51"/>
        <end position="70"/>
    </location>
</feature>
<accession>A0A1B9G2V5</accession>
<evidence type="ECO:0000313" key="6">
    <source>
        <dbReference type="EMBL" id="WVW84023.1"/>
    </source>
</evidence>
<dbReference type="VEuPathDB" id="FungiDB:I302_05176"/>
<dbReference type="GeneID" id="30209575"/>
<name>A0A1B9G2V5_9TREE</name>
<feature type="domain" description="DUF7729" evidence="4">
    <location>
        <begin position="100"/>
        <end position="310"/>
    </location>
</feature>
<dbReference type="PANTHER" id="PTHR39460:SF1">
    <property type="entry name" value="C6 TRANSCRIPTION FACTOR"/>
    <property type="match status" value="1"/>
</dbReference>
<sequence>MKTHFVLSLVLGLMMSSASAHGHGIRSRYRSNDPAKRVYVEKEEVVIPIISPTESGSGSSSVNTNSTSTSKQNLYTRTNSSSSSSLPKPPSTPPTTLTKPIPKPLDLSISPSALSTGCLTYLTSLLSSSDFQDCLPFSLLLSTSSSYSSMVSSAKSTENYDKLNNLISYTSSSAMDQCDSYFTSISSSLASNKNCGTDLQNKNQVVKDTKVAIGNYKLLKDLSGLVDEDTGVYCYLQGVRGERPDDAYLWSLGGGIPLPSKSIPTCSKCSKYILNTYMSYVPDTPTLNGTIVKSAINRVNEACGQGFVNLSTIAVTSSAMSSVERSVMGGWVVGIVVSLLCLVLLP</sequence>
<evidence type="ECO:0000313" key="5">
    <source>
        <dbReference type="EMBL" id="OCF25357.1"/>
    </source>
</evidence>
<feature type="region of interest" description="Disordered" evidence="1">
    <location>
        <begin position="51"/>
        <end position="103"/>
    </location>
</feature>
<reference evidence="6" key="4">
    <citation type="submission" date="2024-02" db="EMBL/GenBank/DDBJ databases">
        <title>Comparative genomics of Cryptococcus and Kwoniella reveals pathogenesis evolution and contrasting modes of karyotype evolution via chromosome fusion or intercentromeric recombination.</title>
        <authorList>
            <person name="Coelho M.A."/>
            <person name="David-Palma M."/>
            <person name="Shea T."/>
            <person name="Bowers K."/>
            <person name="McGinley-Smith S."/>
            <person name="Mohammad A.W."/>
            <person name="Gnirke A."/>
            <person name="Yurkov A.M."/>
            <person name="Nowrousian M."/>
            <person name="Sun S."/>
            <person name="Cuomo C.A."/>
            <person name="Heitman J."/>
        </authorList>
    </citation>
    <scope>NUCLEOTIDE SEQUENCE</scope>
    <source>
        <strain evidence="6">CBS 10118</strain>
    </source>
</reference>
<reference evidence="5" key="3">
    <citation type="submission" date="2014-01" db="EMBL/GenBank/DDBJ databases">
        <title>Evolution of pathogenesis and genome organization in the Tremellales.</title>
        <authorList>
            <person name="Cuomo C."/>
            <person name="Litvintseva A."/>
            <person name="Heitman J."/>
            <person name="Chen Y."/>
            <person name="Sun S."/>
            <person name="Springer D."/>
            <person name="Dromer F."/>
            <person name="Young S."/>
            <person name="Zeng Q."/>
            <person name="Chapman S."/>
            <person name="Gujja S."/>
            <person name="Saif S."/>
            <person name="Birren B."/>
        </authorList>
    </citation>
    <scope>NUCLEOTIDE SEQUENCE</scope>
    <source>
        <strain evidence="5">CBS 10118</strain>
    </source>
</reference>
<keyword evidence="2" id="KW-0472">Membrane</keyword>
<dbReference type="EMBL" id="CP144544">
    <property type="protein sequence ID" value="WVW84023.1"/>
    <property type="molecule type" value="Genomic_DNA"/>
</dbReference>
<dbReference type="Pfam" id="PF24855">
    <property type="entry name" value="DUF7729"/>
    <property type="match status" value="1"/>
</dbReference>
<evidence type="ECO:0000256" key="3">
    <source>
        <dbReference type="SAM" id="SignalP"/>
    </source>
</evidence>
<protein>
    <recommendedName>
        <fullName evidence="4">DUF7729 domain-containing protein</fullName>
    </recommendedName>
</protein>
<keyword evidence="2" id="KW-0812">Transmembrane</keyword>
<keyword evidence="7" id="KW-1185">Reference proteome</keyword>
<evidence type="ECO:0000256" key="2">
    <source>
        <dbReference type="SAM" id="Phobius"/>
    </source>
</evidence>
<dbReference type="PANTHER" id="PTHR39460">
    <property type="entry name" value="EXPRESSED PROTEIN"/>
    <property type="match status" value="1"/>
</dbReference>
<evidence type="ECO:0000256" key="1">
    <source>
        <dbReference type="SAM" id="MobiDB-lite"/>
    </source>
</evidence>
<proteinExistence type="predicted"/>
<evidence type="ECO:0000313" key="7">
    <source>
        <dbReference type="Proteomes" id="UP000092730"/>
    </source>
</evidence>
<dbReference type="InterPro" id="IPR056146">
    <property type="entry name" value="DUF7729"/>
</dbReference>
<evidence type="ECO:0000259" key="4">
    <source>
        <dbReference type="Pfam" id="PF24855"/>
    </source>
</evidence>
<feature type="transmembrane region" description="Helical" evidence="2">
    <location>
        <begin position="327"/>
        <end position="345"/>
    </location>
</feature>
<dbReference type="RefSeq" id="XP_019046427.1">
    <property type="nucleotide sequence ID" value="XM_019191797.1"/>
</dbReference>
<reference evidence="6" key="2">
    <citation type="submission" date="2013-07" db="EMBL/GenBank/DDBJ databases">
        <authorList>
            <consortium name="The Broad Institute Genome Sequencing Platform"/>
            <person name="Cuomo C."/>
            <person name="Litvintseva A."/>
            <person name="Chen Y."/>
            <person name="Heitman J."/>
            <person name="Sun S."/>
            <person name="Springer D."/>
            <person name="Dromer F."/>
            <person name="Young S.K."/>
            <person name="Zeng Q."/>
            <person name="Gargeya S."/>
            <person name="Fitzgerald M."/>
            <person name="Abouelleil A."/>
            <person name="Alvarado L."/>
            <person name="Berlin A.M."/>
            <person name="Chapman S.B."/>
            <person name="Dewar J."/>
            <person name="Goldberg J."/>
            <person name="Griggs A."/>
            <person name="Gujja S."/>
            <person name="Hansen M."/>
            <person name="Howarth C."/>
            <person name="Imamovic A."/>
            <person name="Larimer J."/>
            <person name="McCowan C."/>
            <person name="Murphy C."/>
            <person name="Pearson M."/>
            <person name="Priest M."/>
            <person name="Roberts A."/>
            <person name="Saif S."/>
            <person name="Shea T."/>
            <person name="Sykes S."/>
            <person name="Wortman J."/>
            <person name="Nusbaum C."/>
            <person name="Birren B."/>
        </authorList>
    </citation>
    <scope>NUCLEOTIDE SEQUENCE</scope>
    <source>
        <strain evidence="6">CBS 10118</strain>
    </source>
</reference>
<dbReference type="KEGG" id="kbi:30209575"/>
<keyword evidence="2" id="KW-1133">Transmembrane helix</keyword>
<keyword evidence="3" id="KW-0732">Signal</keyword>
<dbReference type="AlphaFoldDB" id="A0A1B9G2V5"/>